<dbReference type="SMART" id="SM00635">
    <property type="entry name" value="BID_2"/>
    <property type="match status" value="2"/>
</dbReference>
<feature type="domain" description="Fibronectin type-III" evidence="3">
    <location>
        <begin position="445"/>
        <end position="539"/>
    </location>
</feature>
<sequence>MNMKRIKQLSIWIIALFAMTVTNPAWAAPKPGCGGEITLTSRTMTSLSISWCKASDNNYPEDRLKYRVVWKKKGSSLELNSGSNGLVNVSSYTIYGLEAGTEYEVYIRVWNPNTDMIHYKTKKFKTDPDKVNPTPGKLSVVGVTKNSIALSWTKATDNSTLQSQLRYQINWKKTTESTYTSSHTVNKLPVDITSYTITGLKPDTEYDVSVHVRDQADNGAWYNDLVVKTHPAVDTQYPTPGSYGTITSTTTTIAVNWTRGSDNVTPQNKLRYRLEWRKKSAGGGWSSSGSSTTDMTGYLITGLEPNTEYELDVIVVDEADNGSWYGQRTIKTKAAPDTQDPTPGSYGTITSTANSLTVRWTHGTDNVTPQSGLKYRILWRKKSTTGWIAYVAPTLGMLSYTITNLTPDTEYEFFAVIFDAAGNSRAYPVKTARTLKPVADTQDPTPGSYGTITATANSIIVNWTRGTDNITPQNKLRYRVSWKRMSASEWTHGTKFTNITTLTLAGLESNTVYQVDVLVYDEANNYRWYGQRTVKTKPATIAVTGVTLSPASLSLEVGQTGGLTATVAPATATNKKVTWTSSNTAVATVDGSGTVKGIAPGTATITVKTVDGGKTATAAVTVKAATAPTVKVSDVTLNRNTFTVNGDYEEVQLTATVAPSNATDKSLTWSSDNPQVASVDANGLVTI</sequence>
<name>A0A3P1XBI9_TANFO</name>
<dbReference type="InterPro" id="IPR050991">
    <property type="entry name" value="ECM_Regulatory_Proteins"/>
</dbReference>
<accession>A0A3P1XBI9</accession>
<dbReference type="PANTHER" id="PTHR46708:SF2">
    <property type="entry name" value="FIBRONECTIN TYPE-III DOMAIN-CONTAINING PROTEIN"/>
    <property type="match status" value="1"/>
</dbReference>
<dbReference type="InterPro" id="IPR003343">
    <property type="entry name" value="Big_2"/>
</dbReference>
<dbReference type="PROSITE" id="PS50853">
    <property type="entry name" value="FN3"/>
    <property type="match status" value="5"/>
</dbReference>
<feature type="domain" description="Fibronectin type-III" evidence="3">
    <location>
        <begin position="342"/>
        <end position="437"/>
    </location>
</feature>
<dbReference type="InterPro" id="IPR036116">
    <property type="entry name" value="FN3_sf"/>
</dbReference>
<protein>
    <recommendedName>
        <fullName evidence="3">Fibronectin type-III domain-containing protein</fullName>
    </recommendedName>
</protein>
<feature type="signal peptide" evidence="2">
    <location>
        <begin position="1"/>
        <end position="27"/>
    </location>
</feature>
<organism evidence="4 5">
    <name type="scientific">Tannerella forsythia</name>
    <name type="common">Bacteroides forsythus</name>
    <dbReference type="NCBI Taxonomy" id="28112"/>
    <lineage>
        <taxon>Bacteria</taxon>
        <taxon>Pseudomonadati</taxon>
        <taxon>Bacteroidota</taxon>
        <taxon>Bacteroidia</taxon>
        <taxon>Bacteroidales</taxon>
        <taxon>Tannerellaceae</taxon>
        <taxon>Tannerella</taxon>
    </lineage>
</organism>
<reference evidence="4 5" key="1">
    <citation type="submission" date="2018-11" db="EMBL/GenBank/DDBJ databases">
        <title>Genomes From Bacteria Associated with the Canine Oral Cavity: a Test Case for Automated Genome-Based Taxonomic Assignment.</title>
        <authorList>
            <person name="Coil D.A."/>
            <person name="Jospin G."/>
            <person name="Darling A.E."/>
            <person name="Wallis C."/>
            <person name="Davis I.J."/>
            <person name="Harris S."/>
            <person name="Eisen J.A."/>
            <person name="Holcombe L.J."/>
            <person name="O'Flynn C."/>
        </authorList>
    </citation>
    <scope>NUCLEOTIDE SEQUENCE [LARGE SCALE GENOMIC DNA]</scope>
    <source>
        <strain evidence="4 5">OH2617_COT-023</strain>
    </source>
</reference>
<feature type="chain" id="PRO_5018257890" description="Fibronectin type-III domain-containing protein" evidence="2">
    <location>
        <begin position="28"/>
        <end position="687"/>
    </location>
</feature>
<dbReference type="SUPFAM" id="SSF49373">
    <property type="entry name" value="Invasin/intimin cell-adhesion fragments"/>
    <property type="match status" value="2"/>
</dbReference>
<evidence type="ECO:0000256" key="1">
    <source>
        <dbReference type="ARBA" id="ARBA00022737"/>
    </source>
</evidence>
<feature type="domain" description="Fibronectin type-III" evidence="3">
    <location>
        <begin position="134"/>
        <end position="232"/>
    </location>
</feature>
<dbReference type="EMBL" id="RQYS01000125">
    <property type="protein sequence ID" value="RRD56172.1"/>
    <property type="molecule type" value="Genomic_DNA"/>
</dbReference>
<dbReference type="InterPro" id="IPR008964">
    <property type="entry name" value="Invasin/intimin_cell_adhesion"/>
</dbReference>
<dbReference type="Gene3D" id="2.60.40.1080">
    <property type="match status" value="2"/>
</dbReference>
<dbReference type="AlphaFoldDB" id="A0A3P1XBI9"/>
<dbReference type="CDD" id="cd00063">
    <property type="entry name" value="FN3"/>
    <property type="match status" value="5"/>
</dbReference>
<keyword evidence="1" id="KW-0677">Repeat</keyword>
<evidence type="ECO:0000313" key="4">
    <source>
        <dbReference type="EMBL" id="RRD56172.1"/>
    </source>
</evidence>
<dbReference type="InterPro" id="IPR013783">
    <property type="entry name" value="Ig-like_fold"/>
</dbReference>
<feature type="domain" description="Fibronectin type-III" evidence="3">
    <location>
        <begin position="33"/>
        <end position="129"/>
    </location>
</feature>
<proteinExistence type="predicted"/>
<dbReference type="PANTHER" id="PTHR46708">
    <property type="entry name" value="TENASCIN"/>
    <property type="match status" value="1"/>
</dbReference>
<gene>
    <name evidence="4" type="ORF">EII40_13965</name>
</gene>
<evidence type="ECO:0000256" key="2">
    <source>
        <dbReference type="SAM" id="SignalP"/>
    </source>
</evidence>
<comment type="caution">
    <text evidence="4">The sequence shown here is derived from an EMBL/GenBank/DDBJ whole genome shotgun (WGS) entry which is preliminary data.</text>
</comment>
<dbReference type="SUPFAM" id="SSF49265">
    <property type="entry name" value="Fibronectin type III"/>
    <property type="match status" value="3"/>
</dbReference>
<feature type="domain" description="Fibronectin type-III" evidence="3">
    <location>
        <begin position="239"/>
        <end position="335"/>
    </location>
</feature>
<evidence type="ECO:0000313" key="5">
    <source>
        <dbReference type="Proteomes" id="UP000278609"/>
    </source>
</evidence>
<evidence type="ECO:0000259" key="3">
    <source>
        <dbReference type="PROSITE" id="PS50853"/>
    </source>
</evidence>
<dbReference type="Pfam" id="PF00041">
    <property type="entry name" value="fn3"/>
    <property type="match status" value="4"/>
</dbReference>
<dbReference type="Proteomes" id="UP000278609">
    <property type="component" value="Unassembled WGS sequence"/>
</dbReference>
<feature type="non-terminal residue" evidence="4">
    <location>
        <position position="687"/>
    </location>
</feature>
<dbReference type="SMART" id="SM00060">
    <property type="entry name" value="FN3"/>
    <property type="match status" value="5"/>
</dbReference>
<keyword evidence="2" id="KW-0732">Signal</keyword>
<dbReference type="InterPro" id="IPR003961">
    <property type="entry name" value="FN3_dom"/>
</dbReference>
<dbReference type="Gene3D" id="2.60.40.10">
    <property type="entry name" value="Immunoglobulins"/>
    <property type="match status" value="5"/>
</dbReference>
<dbReference type="Pfam" id="PF02368">
    <property type="entry name" value="Big_2"/>
    <property type="match status" value="2"/>
</dbReference>